<feature type="non-terminal residue" evidence="2">
    <location>
        <position position="1"/>
    </location>
</feature>
<dbReference type="OrthoDB" id="654191at2759"/>
<dbReference type="Proteomes" id="UP000238274">
    <property type="component" value="Unassembled WGS sequence"/>
</dbReference>
<dbReference type="AlphaFoldDB" id="A0A2S4V552"/>
<feature type="non-terminal residue" evidence="2">
    <location>
        <position position="626"/>
    </location>
</feature>
<reference evidence="3" key="2">
    <citation type="journal article" date="2018" name="BMC Genomics">
        <title>Genomic insights into host adaptation between the wheat stripe rust pathogen (Puccinia striiformis f. sp. tritici) and the barley stripe rust pathogen (Puccinia striiformis f. sp. hordei).</title>
        <authorList>
            <person name="Xia C."/>
            <person name="Wang M."/>
            <person name="Yin C."/>
            <person name="Cornejo O.E."/>
            <person name="Hulbert S.H."/>
            <person name="Chen X."/>
        </authorList>
    </citation>
    <scope>NUCLEOTIDE SEQUENCE [LARGE SCALE GENOMIC DNA]</scope>
    <source>
        <strain evidence="3">93TX-2</strain>
    </source>
</reference>
<accession>A0A2S4V552</accession>
<gene>
    <name evidence="2" type="ORF">PSHT_11150</name>
</gene>
<organism evidence="2 3">
    <name type="scientific">Puccinia striiformis</name>
    <dbReference type="NCBI Taxonomy" id="27350"/>
    <lineage>
        <taxon>Eukaryota</taxon>
        <taxon>Fungi</taxon>
        <taxon>Dikarya</taxon>
        <taxon>Basidiomycota</taxon>
        <taxon>Pucciniomycotina</taxon>
        <taxon>Pucciniomycetes</taxon>
        <taxon>Pucciniales</taxon>
        <taxon>Pucciniaceae</taxon>
        <taxon>Puccinia</taxon>
    </lineage>
</organism>
<feature type="region of interest" description="Disordered" evidence="1">
    <location>
        <begin position="143"/>
        <end position="163"/>
    </location>
</feature>
<evidence type="ECO:0000313" key="3">
    <source>
        <dbReference type="Proteomes" id="UP000238274"/>
    </source>
</evidence>
<name>A0A2S4V552_9BASI</name>
<dbReference type="VEuPathDB" id="FungiDB:PSHT_11150"/>
<reference evidence="3" key="3">
    <citation type="journal article" date="2018" name="Mol. Plant Microbe Interact.">
        <title>Genome sequence resources for the wheat stripe rust pathogen (Puccinia striiformis f. sp. tritici) and the barley stripe rust pathogen (Puccinia striiformis f. sp. hordei).</title>
        <authorList>
            <person name="Xia C."/>
            <person name="Wang M."/>
            <person name="Yin C."/>
            <person name="Cornejo O.E."/>
            <person name="Hulbert S.H."/>
            <person name="Chen X."/>
        </authorList>
    </citation>
    <scope>NUCLEOTIDE SEQUENCE [LARGE SCALE GENOMIC DNA]</scope>
    <source>
        <strain evidence="3">93TX-2</strain>
    </source>
</reference>
<proteinExistence type="predicted"/>
<evidence type="ECO:0000313" key="2">
    <source>
        <dbReference type="EMBL" id="POW04666.1"/>
    </source>
</evidence>
<sequence>LIDPAVAETCSAGFVIWIFRFGPQVAWAKWKKHSEIHQPPFGKCLADPTRVLNHTSFAMTPKSQISLILLALCFSRATLGMDTESVLHSADLNPGKEANAELESAGSSLTRHVANSDKQEYGDNYIATILDPRERMGLARDQVEYPDSKQGKKGSQVPESDLQRLVTTTQRQIHIRRRTTSVAKGMELEELEALMKIISRIDSIQTQLWTPMRNRLSQTVGKHLTFIGTHNAGNFEKPREYKGIDDQPIEPMPKKIEAEHETQMGTFRELNAKAIPKQTLLHGDPFQLVMNRLTKDSVEELVHCLDHFHTKSFQSIHVDIRRMVYLTVYHMYKHEFINLEAFRSFFRLLGVTKIYVKNLFQHFGPQLKNEWSSVDRDIIVRSCDSQVDRSIFEALDPDTQRIVSLDSIQVAFESYRDHPSSTNTYLRFLRYDQIYIGLEDWDLKTLMASSELEQKFEKVISDFNNINQFEPSSRKRQNTRLLLLFQYMQFLQKNYQQGHGIQIFPTDSSFTKKYSLVSESMEFIRELVKIKICLHKYFPQSHYNKLKIHGVHNRKKVLSPLQELKLISKHISKIDLTHQKAIKKILDGDPLNAYCQHQYTRYMVQSLKRKLILLRAKHFILQKPIQ</sequence>
<protein>
    <submittedName>
        <fullName evidence="2">Uncharacterized protein</fullName>
    </submittedName>
</protein>
<keyword evidence="3" id="KW-1185">Reference proteome</keyword>
<reference evidence="2 3" key="1">
    <citation type="submission" date="2017-12" db="EMBL/GenBank/DDBJ databases">
        <title>Gene loss provides genomic basis for host adaptation in cereal stripe rust fungi.</title>
        <authorList>
            <person name="Xia C."/>
        </authorList>
    </citation>
    <scope>NUCLEOTIDE SEQUENCE [LARGE SCALE GENOMIC DNA]</scope>
    <source>
        <strain evidence="2 3">93TX-2</strain>
    </source>
</reference>
<dbReference type="VEuPathDB" id="FungiDB:PSTT_13755"/>
<evidence type="ECO:0000256" key="1">
    <source>
        <dbReference type="SAM" id="MobiDB-lite"/>
    </source>
</evidence>
<dbReference type="EMBL" id="PKSM01000181">
    <property type="protein sequence ID" value="POW04666.1"/>
    <property type="molecule type" value="Genomic_DNA"/>
</dbReference>
<comment type="caution">
    <text evidence="2">The sequence shown here is derived from an EMBL/GenBank/DDBJ whole genome shotgun (WGS) entry which is preliminary data.</text>
</comment>